<protein>
    <submittedName>
        <fullName evidence="6">Uncharacterized protein</fullName>
    </submittedName>
</protein>
<dbReference type="RefSeq" id="WP_229714806.1">
    <property type="nucleotide sequence ID" value="NZ_BMDH01000003.1"/>
</dbReference>
<keyword evidence="2" id="KW-1133">Transmembrane helix</keyword>
<evidence type="ECO:0000259" key="5">
    <source>
        <dbReference type="Pfam" id="PF17998"/>
    </source>
</evidence>
<organism evidence="6 7">
    <name type="scientific">Galliscardovia ingluviei</name>
    <dbReference type="NCBI Taxonomy" id="1769422"/>
    <lineage>
        <taxon>Bacteria</taxon>
        <taxon>Bacillati</taxon>
        <taxon>Actinomycetota</taxon>
        <taxon>Actinomycetes</taxon>
        <taxon>Bifidobacteriales</taxon>
        <taxon>Bifidobacteriaceae</taxon>
        <taxon>Galliscardovia</taxon>
    </lineage>
</organism>
<evidence type="ECO:0000256" key="3">
    <source>
        <dbReference type="SAM" id="SignalP"/>
    </source>
</evidence>
<feature type="signal peptide" evidence="3">
    <location>
        <begin position="1"/>
        <end position="28"/>
    </location>
</feature>
<proteinExistence type="predicted"/>
<dbReference type="NCBIfam" id="TIGR04228">
    <property type="entry name" value="isopep_sspB_C2"/>
    <property type="match status" value="1"/>
</dbReference>
<feature type="transmembrane region" description="Helical" evidence="2">
    <location>
        <begin position="1259"/>
        <end position="1279"/>
    </location>
</feature>
<dbReference type="Gene3D" id="2.60.40.740">
    <property type="match status" value="3"/>
</dbReference>
<evidence type="ECO:0000259" key="4">
    <source>
        <dbReference type="Pfam" id="PF16364"/>
    </source>
</evidence>
<dbReference type="InterPro" id="IPR026466">
    <property type="entry name" value="Fim_isopep_form_D2_dom"/>
</dbReference>
<dbReference type="Proteomes" id="UP000619536">
    <property type="component" value="Unassembled WGS sequence"/>
</dbReference>
<evidence type="ECO:0000256" key="2">
    <source>
        <dbReference type="SAM" id="Phobius"/>
    </source>
</evidence>
<sequence>MKHRLFKPVIAALVAAATLGTGAIAAYAAGDGDEHNGAGGGGTMSIMWKYKDDASGSFGPATDPQSVVNAFNAAGIDTTHGMKSIRDTLEGARVKCANGFMARHPNEGDGECRVVAVGAAIVDGKSYTDDNAWTGLTEWQHGWDTLVKPYEYAYAGTEHYHTSDPFDDDPSRSVDSIANSLMPHNNEMRGLIIIVLDKYEPAPPETPPAPPTKAIEQGVSADSMTNTTTIETGTGIGGKNIHIYDTITPNGIDYRVENLRLLDTTDNADVQGATLSWDKQNNTVNATFDGKLPKEHTWRFSFDVTVDKPSDFKQVQDTATVDWNHKPQSTQEYEFPTWQPKPDKSWIRFDKAAGKWQAVIDPEHSNTTGADTMTFLDGDKVGSVVNGTVSANLIAAPESLTLTDDYAHADYVWDTVKDVKQMRVYETDASTDRKSSVADIINTGKDVTDQWDITVKGTVVTATAKPAYLKTLKGLAQPKQVTLFIPGAINLANGKGAAQARSDFGKQPGDELTTCVNPAGGSNSGSRLTNAGAEQLNNHKVATNEPPICVYVPPVKKDVISEASQAGSQESVDSKVVFPGQKVEYRLETQPQLPSDLGYTVEQVVITDTFDQYLLADKQTVEVTDLAAAKMISKQEYKTAWDDAKHQFVLTFGKDYVAKHWANGQNPRLLVRFEGTVSKDAPAKRTVDNQWELTLNNSITPSNTVVNTPPEEHPHKADKSVKNASVSIDGKTLLVGEQGLYQLTLDATQKDTAYKVWRLGMTDDFDQRYVKINPQDITVMSDTGKDVTGKFNVQIKDGVAYIYAKNVDTEIPATGETVKGDPQPKDLAAYAKVDRKYVPLHDPVIDQALLGHTYTISLPYTVIAGGKGTVVKNTAAQITNDVEQQTETVSNPVEVINPQKDVTVKVGGASVDSKAVYLDSNFLYQLDSSVLPVNRAYPEVSQWGIDDQLDPTYDVLSGQWAVYAARDLIKDGQVIAAQGDKIGGSNFNSAKFGGDLFTASLDPATGKVNIQATATYLHLVSVDTAHEQAWRAYIQVKRVQTTERHENQFVEHVGDKDLTSNIVWTYTPDLTPSLHIEKYDTKTGEVLGDRDDVKDALQMHGDSLEIAFKITNTSKVDAKTGKGAYFAAKSLKLDDQTIAGVGKVEDFKYPEDWDSLILKPGESTVVTGTLKGVNAGDTHTDRVKVTGTPLVECPVGDEHPFDTADSTEASDKESVDADRVTVQLDGKDVTLCKSTDVESNTDDWSGYKLTLAETGAQTATMIMLAAGSLLAGALGLHTVRRRARARHIA</sequence>
<dbReference type="Pfam" id="PF17998">
    <property type="entry name" value="AgI_II_C2"/>
    <property type="match status" value="2"/>
</dbReference>
<evidence type="ECO:0000313" key="7">
    <source>
        <dbReference type="Proteomes" id="UP000619536"/>
    </source>
</evidence>
<evidence type="ECO:0000313" key="6">
    <source>
        <dbReference type="EMBL" id="GGI14702.1"/>
    </source>
</evidence>
<feature type="chain" id="PRO_5035268276" evidence="3">
    <location>
        <begin position="29"/>
        <end position="1289"/>
    </location>
</feature>
<comment type="caution">
    <text evidence="6">The sequence shown here is derived from an EMBL/GenBank/DDBJ whole genome shotgun (WGS) entry which is preliminary data.</text>
</comment>
<keyword evidence="3" id="KW-0732">Signal</keyword>
<dbReference type="NCBIfam" id="TIGR04226">
    <property type="entry name" value="RrgB_K2N_iso_D2"/>
    <property type="match status" value="1"/>
</dbReference>
<feature type="compositionally biased region" description="Basic and acidic residues" evidence="1">
    <location>
        <begin position="710"/>
        <end position="721"/>
    </location>
</feature>
<reference evidence="6" key="2">
    <citation type="submission" date="2020-09" db="EMBL/GenBank/DDBJ databases">
        <authorList>
            <person name="Sun Q."/>
            <person name="Sedlacek I."/>
        </authorList>
    </citation>
    <scope>NUCLEOTIDE SEQUENCE</scope>
    <source>
        <strain evidence="6">CCM 8606</strain>
    </source>
</reference>
<dbReference type="EMBL" id="BMDH01000003">
    <property type="protein sequence ID" value="GGI14702.1"/>
    <property type="molecule type" value="Genomic_DNA"/>
</dbReference>
<feature type="domain" description="Adhesin isopeptide-forming adherence" evidence="5">
    <location>
        <begin position="714"/>
        <end position="893"/>
    </location>
</feature>
<feature type="domain" description="Cell surface antigen C-terminal" evidence="4">
    <location>
        <begin position="897"/>
        <end position="1068"/>
    </location>
</feature>
<reference evidence="6" key="1">
    <citation type="journal article" date="2014" name="Int. J. Syst. Evol. Microbiol.">
        <title>Complete genome sequence of Corynebacterium casei LMG S-19264T (=DSM 44701T), isolated from a smear-ripened cheese.</title>
        <authorList>
            <consortium name="US DOE Joint Genome Institute (JGI-PGF)"/>
            <person name="Walter F."/>
            <person name="Albersmeier A."/>
            <person name="Kalinowski J."/>
            <person name="Ruckert C."/>
        </authorList>
    </citation>
    <scope>NUCLEOTIDE SEQUENCE</scope>
    <source>
        <strain evidence="6">CCM 8606</strain>
    </source>
</reference>
<name>A0A8J3APW1_9BIFI</name>
<dbReference type="InterPro" id="IPR026345">
    <property type="entry name" value="Adh_isopep-form_adh_dom"/>
</dbReference>
<evidence type="ECO:0000256" key="1">
    <source>
        <dbReference type="SAM" id="MobiDB-lite"/>
    </source>
</evidence>
<keyword evidence="2" id="KW-0812">Transmembrane</keyword>
<dbReference type="InterPro" id="IPR032300">
    <property type="entry name" value="Antigen_C"/>
</dbReference>
<dbReference type="NCBIfam" id="TIGR01167">
    <property type="entry name" value="LPXTG_anchor"/>
    <property type="match status" value="1"/>
</dbReference>
<dbReference type="Pfam" id="PF16364">
    <property type="entry name" value="Antigen_C"/>
    <property type="match status" value="1"/>
</dbReference>
<accession>A0A8J3APW1</accession>
<keyword evidence="7" id="KW-1185">Reference proteome</keyword>
<feature type="domain" description="Adhesin isopeptide-forming adherence" evidence="5">
    <location>
        <begin position="563"/>
        <end position="708"/>
    </location>
</feature>
<keyword evidence="2" id="KW-0472">Membrane</keyword>
<feature type="region of interest" description="Disordered" evidence="1">
    <location>
        <begin position="702"/>
        <end position="722"/>
    </location>
</feature>
<gene>
    <name evidence="6" type="ORF">GCM10007377_12240</name>
</gene>